<gene>
    <name evidence="2" type="ORF">NP493_742g00001</name>
</gene>
<dbReference type="Proteomes" id="UP001209878">
    <property type="component" value="Unassembled WGS sequence"/>
</dbReference>
<accession>A0AAD9KPP7</accession>
<dbReference type="Gene3D" id="3.30.40.10">
    <property type="entry name" value="Zinc/RING finger domain, C3HC4 (zinc finger)"/>
    <property type="match status" value="1"/>
</dbReference>
<proteinExistence type="predicted"/>
<name>A0AAD9KPP7_RIDPI</name>
<feature type="region of interest" description="Disordered" evidence="1">
    <location>
        <begin position="58"/>
        <end position="100"/>
    </location>
</feature>
<reference evidence="2" key="1">
    <citation type="journal article" date="2023" name="Mol. Biol. Evol.">
        <title>Third-Generation Sequencing Reveals the Adaptive Role of the Epigenome in Three Deep-Sea Polychaetes.</title>
        <authorList>
            <person name="Perez M."/>
            <person name="Aroh O."/>
            <person name="Sun Y."/>
            <person name="Lan Y."/>
            <person name="Juniper S.K."/>
            <person name="Young C.R."/>
            <person name="Angers B."/>
            <person name="Qian P.Y."/>
        </authorList>
    </citation>
    <scope>NUCLEOTIDE SEQUENCE</scope>
    <source>
        <strain evidence="2">R07B-5</strain>
    </source>
</reference>
<evidence type="ECO:0000313" key="3">
    <source>
        <dbReference type="Proteomes" id="UP001209878"/>
    </source>
</evidence>
<evidence type="ECO:0000313" key="2">
    <source>
        <dbReference type="EMBL" id="KAK2175246.1"/>
    </source>
</evidence>
<comment type="caution">
    <text evidence="2">The sequence shown here is derived from an EMBL/GenBank/DDBJ whole genome shotgun (WGS) entry which is preliminary data.</text>
</comment>
<dbReference type="EMBL" id="JAODUO010000741">
    <property type="protein sequence ID" value="KAK2175246.1"/>
    <property type="molecule type" value="Genomic_DNA"/>
</dbReference>
<keyword evidence="3" id="KW-1185">Reference proteome</keyword>
<sequence length="162" mass="17708">MSARATMQTLPCGHKVLCRTCFVKTIQVAVSQRCIPLKCVVCRSRIIKLKQPGAGHLPVGKSTTKLSRSVSGQAHVSSKKQDRTVAMDRQPLQKHPEQPPLKAAYAPSAKHDLLTHAKVLQSTGKQRGHDVGSPWFARCRHNSPHIHPSPRPAAAMLHLSAL</sequence>
<evidence type="ECO:0000256" key="1">
    <source>
        <dbReference type="SAM" id="MobiDB-lite"/>
    </source>
</evidence>
<dbReference type="InterPro" id="IPR013083">
    <property type="entry name" value="Znf_RING/FYVE/PHD"/>
</dbReference>
<dbReference type="AlphaFoldDB" id="A0AAD9KPP7"/>
<evidence type="ECO:0008006" key="4">
    <source>
        <dbReference type="Google" id="ProtNLM"/>
    </source>
</evidence>
<feature type="compositionally biased region" description="Polar residues" evidence="1">
    <location>
        <begin position="61"/>
        <end position="76"/>
    </location>
</feature>
<protein>
    <recommendedName>
        <fullName evidence="4">RING-type domain-containing protein</fullName>
    </recommendedName>
</protein>
<organism evidence="2 3">
    <name type="scientific">Ridgeia piscesae</name>
    <name type="common">Tubeworm</name>
    <dbReference type="NCBI Taxonomy" id="27915"/>
    <lineage>
        <taxon>Eukaryota</taxon>
        <taxon>Metazoa</taxon>
        <taxon>Spiralia</taxon>
        <taxon>Lophotrochozoa</taxon>
        <taxon>Annelida</taxon>
        <taxon>Polychaeta</taxon>
        <taxon>Sedentaria</taxon>
        <taxon>Canalipalpata</taxon>
        <taxon>Sabellida</taxon>
        <taxon>Siboglinidae</taxon>
        <taxon>Ridgeia</taxon>
    </lineage>
</organism>